<accession>A0A2V4IM02</accession>
<dbReference type="AlphaFoldDB" id="A0A2V4IM02"/>
<organism evidence="2 3">
    <name type="scientific">Pseudomonas soli</name>
    <dbReference type="NCBI Taxonomy" id="1306993"/>
    <lineage>
        <taxon>Bacteria</taxon>
        <taxon>Pseudomonadati</taxon>
        <taxon>Pseudomonadota</taxon>
        <taxon>Gammaproteobacteria</taxon>
        <taxon>Pseudomonadales</taxon>
        <taxon>Pseudomonadaceae</taxon>
        <taxon>Pseudomonas</taxon>
    </lineage>
</organism>
<dbReference type="Pfam" id="PF18722">
    <property type="entry name" value="MazG_C"/>
    <property type="match status" value="1"/>
</dbReference>
<comment type="caution">
    <text evidence="2">The sequence shown here is derived from an EMBL/GenBank/DDBJ whole genome shotgun (WGS) entry which is preliminary data.</text>
</comment>
<reference evidence="2 3" key="1">
    <citation type="submission" date="2018-06" db="EMBL/GenBank/DDBJ databases">
        <title>Pseudomonas diversity within urban Lake Michigan freshwaters.</title>
        <authorList>
            <person name="Batrich M."/>
            <person name="Hatzopoulos T."/>
            <person name="Putonti C."/>
        </authorList>
    </citation>
    <scope>NUCLEOTIDE SEQUENCE [LARGE SCALE GENOMIC DNA]</scope>
    <source>
        <strain evidence="2 3">LBp-160603</strain>
    </source>
</reference>
<evidence type="ECO:0000313" key="3">
    <source>
        <dbReference type="Proteomes" id="UP000247620"/>
    </source>
</evidence>
<dbReference type="EMBL" id="QJRO01000003">
    <property type="protein sequence ID" value="PYB84090.1"/>
    <property type="molecule type" value="Genomic_DNA"/>
</dbReference>
<feature type="domain" description="MazG C-terminal" evidence="1">
    <location>
        <begin position="185"/>
        <end position="366"/>
    </location>
</feature>
<name>A0A2V4IM02_9PSED</name>
<evidence type="ECO:0000313" key="2">
    <source>
        <dbReference type="EMBL" id="PYB84090.1"/>
    </source>
</evidence>
<dbReference type="Proteomes" id="UP000247620">
    <property type="component" value="Unassembled WGS sequence"/>
</dbReference>
<protein>
    <submittedName>
        <fullName evidence="2">Pyrophosphatase</fullName>
    </submittedName>
</protein>
<dbReference type="InterPro" id="IPR041407">
    <property type="entry name" value="MazG_C"/>
</dbReference>
<dbReference type="InterPro" id="IPR011379">
    <property type="entry name" value="MazG-related_GP37"/>
</dbReference>
<evidence type="ECO:0000259" key="1">
    <source>
        <dbReference type="Pfam" id="PF18722"/>
    </source>
</evidence>
<gene>
    <name evidence="2" type="ORF">DMX07_05925</name>
</gene>
<dbReference type="CDD" id="cd11541">
    <property type="entry name" value="NTP-PPase_u4"/>
    <property type="match status" value="1"/>
</dbReference>
<sequence>MSLVSFLADYEEKIESTDMLGESEHLVTFGLFGEVGSVLAISKKSERDGAGFNVNYSLVEELGDVLWYFARLCKRCGWSINNVSHGFIKGRSFQIAPTGINSYPIAMVPSQCELDSVEVSRELGAAASTLLSVPISAVTQDMLSAFFKSYLEFISISKVKFQDVVDFNLKKTLGRFTSMQDEELLDFDIYEHEDEQLPRHFEIEVTQRSNGRSYMKKGGVFIGDPLTDNIMVEDHYRFHDVFHMSYAAILHWSPVFRSLLKNKRKGNPLKDEAEDGGRAIVIEEGVSAWLFSIAKENNYFEGQKRISFDVLKTVKQFVRGYEVEKCPYGLFERAILEGYSVFRDLKKYKKGVIVGDRKMRTIQFKPEVMV</sequence>
<dbReference type="SUPFAM" id="SSF101386">
    <property type="entry name" value="all-alpha NTP pyrophosphatases"/>
    <property type="match status" value="1"/>
</dbReference>
<proteinExistence type="predicted"/>
<dbReference type="RefSeq" id="WP_110698265.1">
    <property type="nucleotide sequence ID" value="NZ_QJRO01000003.1"/>
</dbReference>
<dbReference type="Gene3D" id="1.10.287.1080">
    <property type="entry name" value="MazG-like"/>
    <property type="match status" value="1"/>
</dbReference>